<dbReference type="EMBL" id="KI913130">
    <property type="protein sequence ID" value="ETV78656.1"/>
    <property type="molecule type" value="Genomic_DNA"/>
</dbReference>
<feature type="compositionally biased region" description="Low complexity" evidence="1">
    <location>
        <begin position="187"/>
        <end position="197"/>
    </location>
</feature>
<feature type="region of interest" description="Disordered" evidence="1">
    <location>
        <begin position="182"/>
        <end position="228"/>
    </location>
</feature>
<feature type="compositionally biased region" description="Polar residues" evidence="1">
    <location>
        <begin position="33"/>
        <end position="52"/>
    </location>
</feature>
<evidence type="ECO:0000313" key="2">
    <source>
        <dbReference type="EMBL" id="ETV78656.1"/>
    </source>
</evidence>
<dbReference type="RefSeq" id="XP_009832237.1">
    <property type="nucleotide sequence ID" value="XM_009833935.1"/>
</dbReference>
<reference evidence="2" key="1">
    <citation type="submission" date="2013-12" db="EMBL/GenBank/DDBJ databases">
        <title>The Genome Sequence of Aphanomyces astaci APO3.</title>
        <authorList>
            <consortium name="The Broad Institute Genomics Platform"/>
            <person name="Russ C."/>
            <person name="Tyler B."/>
            <person name="van West P."/>
            <person name="Dieguez-Uribeondo J."/>
            <person name="Young S.K."/>
            <person name="Zeng Q."/>
            <person name="Gargeya S."/>
            <person name="Fitzgerald M."/>
            <person name="Abouelleil A."/>
            <person name="Alvarado L."/>
            <person name="Chapman S.B."/>
            <person name="Gainer-Dewar J."/>
            <person name="Goldberg J."/>
            <person name="Griggs A."/>
            <person name="Gujja S."/>
            <person name="Hansen M."/>
            <person name="Howarth C."/>
            <person name="Imamovic A."/>
            <person name="Ireland A."/>
            <person name="Larimer J."/>
            <person name="McCowan C."/>
            <person name="Murphy C."/>
            <person name="Pearson M."/>
            <person name="Poon T.W."/>
            <person name="Priest M."/>
            <person name="Roberts A."/>
            <person name="Saif S."/>
            <person name="Shea T."/>
            <person name="Sykes S."/>
            <person name="Wortman J."/>
            <person name="Nusbaum C."/>
            <person name="Birren B."/>
        </authorList>
    </citation>
    <scope>NUCLEOTIDE SEQUENCE [LARGE SCALE GENOMIC DNA]</scope>
    <source>
        <strain evidence="2">APO3</strain>
    </source>
</reference>
<sequence>MGHVTPILSRLQPLLPPPRTSILTQPMHRRTSPLPTHTGPTITRSAPSTAKSMPTPASAPDPRPSSAALPPNQKRPCVTLWTTTYHPHTNCQSPSHDTLHGPLVPTTWISHSLLPSHQIHPIPHWAEKPAPTNGYIPTGYSTLGIVHNAVCWAQTRPTVPNPTERTIQTTIEDTLTSLAPTPPGQAHIHPTPHTGPRTRPPRPPVKHHHLDIEPDLDFSYPSFRLPPT</sequence>
<proteinExistence type="predicted"/>
<name>W4GHA0_APHAT</name>
<evidence type="ECO:0000256" key="1">
    <source>
        <dbReference type="SAM" id="MobiDB-lite"/>
    </source>
</evidence>
<feature type="compositionally biased region" description="Low complexity" evidence="1">
    <location>
        <begin position="1"/>
        <end position="13"/>
    </location>
</feature>
<accession>W4GHA0</accession>
<gene>
    <name evidence="2" type="ORF">H257_08147</name>
</gene>
<feature type="region of interest" description="Disordered" evidence="1">
    <location>
        <begin position="1"/>
        <end position="74"/>
    </location>
</feature>
<protein>
    <submittedName>
        <fullName evidence="2">Uncharacterized protein</fullName>
    </submittedName>
</protein>
<dbReference type="VEuPathDB" id="FungiDB:H257_08147"/>
<dbReference type="GeneID" id="20810143"/>
<dbReference type="AlphaFoldDB" id="W4GHA0"/>
<organism evidence="2">
    <name type="scientific">Aphanomyces astaci</name>
    <name type="common">Crayfish plague agent</name>
    <dbReference type="NCBI Taxonomy" id="112090"/>
    <lineage>
        <taxon>Eukaryota</taxon>
        <taxon>Sar</taxon>
        <taxon>Stramenopiles</taxon>
        <taxon>Oomycota</taxon>
        <taxon>Saprolegniomycetes</taxon>
        <taxon>Saprolegniales</taxon>
        <taxon>Verrucalvaceae</taxon>
        <taxon>Aphanomyces</taxon>
    </lineage>
</organism>